<keyword evidence="7" id="KW-0234">DNA repair</keyword>
<organism evidence="12 13">
    <name type="scientific">Metschnikowia bicuspidata</name>
    <dbReference type="NCBI Taxonomy" id="27322"/>
    <lineage>
        <taxon>Eukaryota</taxon>
        <taxon>Fungi</taxon>
        <taxon>Dikarya</taxon>
        <taxon>Ascomycota</taxon>
        <taxon>Saccharomycotina</taxon>
        <taxon>Pichiomycetes</taxon>
        <taxon>Metschnikowiaceae</taxon>
        <taxon>Metschnikowia</taxon>
    </lineage>
</organism>
<dbReference type="InterPro" id="IPR055410">
    <property type="entry name" value="Beta-prop_CAF1B_HIR1"/>
</dbReference>
<keyword evidence="5" id="KW-0227">DNA damage</keyword>
<keyword evidence="8" id="KW-0539">Nucleus</keyword>
<feature type="repeat" description="WD" evidence="9">
    <location>
        <begin position="164"/>
        <end position="205"/>
    </location>
</feature>
<feature type="repeat" description="WD" evidence="9">
    <location>
        <begin position="65"/>
        <end position="99"/>
    </location>
</feature>
<keyword evidence="3 9" id="KW-0853">WD repeat</keyword>
<dbReference type="InterPro" id="IPR015943">
    <property type="entry name" value="WD40/YVTN_repeat-like_dom_sf"/>
</dbReference>
<evidence type="ECO:0000256" key="3">
    <source>
        <dbReference type="ARBA" id="ARBA00022574"/>
    </source>
</evidence>
<dbReference type="EMBL" id="ML004450">
    <property type="protein sequence ID" value="RKP30896.1"/>
    <property type="molecule type" value="Genomic_DNA"/>
</dbReference>
<evidence type="ECO:0000259" key="11">
    <source>
        <dbReference type="Pfam" id="PF24105"/>
    </source>
</evidence>
<dbReference type="Gene3D" id="2.130.10.10">
    <property type="entry name" value="YVTN repeat-like/Quinoprotein amine dehydrogenase"/>
    <property type="match status" value="2"/>
</dbReference>
<evidence type="ECO:0000256" key="8">
    <source>
        <dbReference type="ARBA" id="ARBA00023242"/>
    </source>
</evidence>
<proteinExistence type="inferred from homology"/>
<dbReference type="InterPro" id="IPR001680">
    <property type="entry name" value="WD40_rpt"/>
</dbReference>
<evidence type="ECO:0000256" key="5">
    <source>
        <dbReference type="ARBA" id="ARBA00022763"/>
    </source>
</evidence>
<comment type="subcellular location">
    <subcellularLocation>
        <location evidence="1">Nucleus</location>
    </subcellularLocation>
</comment>
<evidence type="ECO:0000256" key="1">
    <source>
        <dbReference type="ARBA" id="ARBA00004123"/>
    </source>
</evidence>
<evidence type="ECO:0000256" key="9">
    <source>
        <dbReference type="PROSITE-ProRule" id="PRU00221"/>
    </source>
</evidence>
<keyword evidence="13" id="KW-1185">Reference proteome</keyword>
<dbReference type="SMART" id="SM00320">
    <property type="entry name" value="WD40"/>
    <property type="match status" value="4"/>
</dbReference>
<dbReference type="GO" id="GO:0006335">
    <property type="term" value="P:DNA replication-dependent chromatin assembly"/>
    <property type="evidence" value="ECO:0007669"/>
    <property type="project" value="InterPro"/>
</dbReference>
<dbReference type="InterPro" id="IPR045145">
    <property type="entry name" value="PTHR15271"/>
</dbReference>
<evidence type="ECO:0000313" key="12">
    <source>
        <dbReference type="EMBL" id="RKP30896.1"/>
    </source>
</evidence>
<dbReference type="OrthoDB" id="71227at2759"/>
<dbReference type="GO" id="GO:0005634">
    <property type="term" value="C:nucleus"/>
    <property type="evidence" value="ECO:0007669"/>
    <property type="project" value="UniProtKB-SubCell"/>
</dbReference>
<dbReference type="InterPro" id="IPR036322">
    <property type="entry name" value="WD40_repeat_dom_sf"/>
</dbReference>
<name>A0A4P9ZD85_9ASCO</name>
<dbReference type="PROSITE" id="PS50294">
    <property type="entry name" value="WD_REPEATS_REGION"/>
    <property type="match status" value="1"/>
</dbReference>
<feature type="region of interest" description="Disordered" evidence="10">
    <location>
        <begin position="412"/>
        <end position="458"/>
    </location>
</feature>
<sequence length="458" mass="50784">MDSTIISIHWHDKCQPVYSLHFQPRPARSRRLATAGGDNNVRVWRVKCPSSNDALQVTVEYLSTLRKHTQAVNAVRFDPSGCLLATASDDGLLLVWSLSPTVVVDFGHQDDEPVESWVVLQVHCTNLEIYDLAWSPDSQYIIVSCMDNSSRIYNVAADLKECDLSTHSHYVQGVAWDPKNAFIASMSADRSLHVYSVDASSSALKVSNVMKADKTDQYPQLVSALDPQKPLEKRSAHLYYSETLQSFFRRLAFSPDGSLLLTPLGVFKRTDLAGTETDVSSESATLNTVYAYIRSGFDRPPICHIPGLSKPAVAISFNRNLYHLSSSGSSAIALPYKMVFAVATQNSVLIYDTQQLQPLGVASNLNYLTITDITWEDDGQSLMVSSVEGFCFMIVFEKEVFGPVYTEEVKASKNSEKPSQMHVNQPAVLPVTKETNLSEPKGASKKKRIVPTLVQDYK</sequence>
<dbReference type="AlphaFoldDB" id="A0A4P9ZD85"/>
<dbReference type="GO" id="GO:0006334">
    <property type="term" value="P:nucleosome assembly"/>
    <property type="evidence" value="ECO:0007669"/>
    <property type="project" value="TreeGrafter"/>
</dbReference>
<evidence type="ECO:0000313" key="13">
    <source>
        <dbReference type="Proteomes" id="UP000268321"/>
    </source>
</evidence>
<dbReference type="SUPFAM" id="SSF50978">
    <property type="entry name" value="WD40 repeat-like"/>
    <property type="match status" value="1"/>
</dbReference>
<keyword evidence="6" id="KW-0156">Chromatin regulator</keyword>
<keyword evidence="4" id="KW-0677">Repeat</keyword>
<protein>
    <submittedName>
        <fullName evidence="12">WD40 repeat-like protein</fullName>
    </submittedName>
</protein>
<accession>A0A4P9ZD85</accession>
<gene>
    <name evidence="12" type="ORF">METBISCDRAFT_30584</name>
</gene>
<evidence type="ECO:0000256" key="10">
    <source>
        <dbReference type="SAM" id="MobiDB-lite"/>
    </source>
</evidence>
<feature type="domain" description="CAF1B/HIR1 beta-propeller" evidence="11">
    <location>
        <begin position="1"/>
        <end position="399"/>
    </location>
</feature>
<dbReference type="PANTHER" id="PTHR15271:SF4">
    <property type="entry name" value="CHROMATIN ASSEMBLY FACTOR 1 SUBUNIT B"/>
    <property type="match status" value="1"/>
</dbReference>
<dbReference type="GO" id="GO:0006281">
    <property type="term" value="P:DNA repair"/>
    <property type="evidence" value="ECO:0007669"/>
    <property type="project" value="UniProtKB-KW"/>
</dbReference>
<dbReference type="Pfam" id="PF24105">
    <property type="entry name" value="Beta-prop_CAF1B_HIR1"/>
    <property type="match status" value="1"/>
</dbReference>
<comment type="similarity">
    <text evidence="2">Belongs to the WD repeat HIR1 family.</text>
</comment>
<dbReference type="PROSITE" id="PS50082">
    <property type="entry name" value="WD_REPEATS_2"/>
    <property type="match status" value="2"/>
</dbReference>
<evidence type="ECO:0000256" key="7">
    <source>
        <dbReference type="ARBA" id="ARBA00023204"/>
    </source>
</evidence>
<dbReference type="Proteomes" id="UP000268321">
    <property type="component" value="Unassembled WGS sequence"/>
</dbReference>
<evidence type="ECO:0000256" key="6">
    <source>
        <dbReference type="ARBA" id="ARBA00022853"/>
    </source>
</evidence>
<dbReference type="PANTHER" id="PTHR15271">
    <property type="entry name" value="CHROMATIN ASSEMBLY FACTOR 1 SUBUNIT B"/>
    <property type="match status" value="1"/>
</dbReference>
<evidence type="ECO:0000256" key="4">
    <source>
        <dbReference type="ARBA" id="ARBA00022737"/>
    </source>
</evidence>
<evidence type="ECO:0000256" key="2">
    <source>
        <dbReference type="ARBA" id="ARBA00007306"/>
    </source>
</evidence>
<dbReference type="GO" id="GO:0033186">
    <property type="term" value="C:CAF-1 complex"/>
    <property type="evidence" value="ECO:0007669"/>
    <property type="project" value="TreeGrafter"/>
</dbReference>
<reference evidence="13" key="1">
    <citation type="journal article" date="2018" name="Nat. Microbiol.">
        <title>Leveraging single-cell genomics to expand the fungal tree of life.</title>
        <authorList>
            <person name="Ahrendt S.R."/>
            <person name="Quandt C.A."/>
            <person name="Ciobanu D."/>
            <person name="Clum A."/>
            <person name="Salamov A."/>
            <person name="Andreopoulos B."/>
            <person name="Cheng J.F."/>
            <person name="Woyke T."/>
            <person name="Pelin A."/>
            <person name="Henrissat B."/>
            <person name="Reynolds N.K."/>
            <person name="Benny G.L."/>
            <person name="Smith M.E."/>
            <person name="James T.Y."/>
            <person name="Grigoriev I.V."/>
        </authorList>
    </citation>
    <scope>NUCLEOTIDE SEQUENCE [LARGE SCALE GENOMIC DNA]</scope>
    <source>
        <strain evidence="13">Baker2002</strain>
    </source>
</reference>